<dbReference type="SUPFAM" id="SSF53448">
    <property type="entry name" value="Nucleotide-diphospho-sugar transferases"/>
    <property type="match status" value="1"/>
</dbReference>
<reference evidence="2 3" key="1">
    <citation type="journal article" date="2021" name="ISME Commun">
        <title>Automated analysis of genomic sequences facilitates high-throughput and comprehensive description of bacteria.</title>
        <authorList>
            <person name="Hitch T.C.A."/>
        </authorList>
    </citation>
    <scope>NUCLEOTIDE SEQUENCE [LARGE SCALE GENOMIC DNA]</scope>
    <source>
        <strain evidence="2 3">Sanger_04</strain>
    </source>
</reference>
<protein>
    <submittedName>
        <fullName evidence="2">Glycosyltransferase family 2 protein</fullName>
    </submittedName>
</protein>
<dbReference type="InterPro" id="IPR029044">
    <property type="entry name" value="Nucleotide-diphossugar_trans"/>
</dbReference>
<evidence type="ECO:0000313" key="3">
    <source>
        <dbReference type="Proteomes" id="UP001652461"/>
    </source>
</evidence>
<evidence type="ECO:0000259" key="1">
    <source>
        <dbReference type="Pfam" id="PF00535"/>
    </source>
</evidence>
<evidence type="ECO:0000313" key="2">
    <source>
        <dbReference type="EMBL" id="MCU6696540.1"/>
    </source>
</evidence>
<organism evidence="2 3">
    <name type="scientific">Laedolimicola ammoniilytica</name>
    <dbReference type="NCBI Taxonomy" id="2981771"/>
    <lineage>
        <taxon>Bacteria</taxon>
        <taxon>Bacillati</taxon>
        <taxon>Bacillota</taxon>
        <taxon>Clostridia</taxon>
        <taxon>Lachnospirales</taxon>
        <taxon>Lachnospiraceae</taxon>
        <taxon>Laedolimicola</taxon>
    </lineage>
</organism>
<sequence length="282" mass="32415">MKPLLSIVIPNYNNSKYLDDCVGGILKQTYRPLEVLLVDDCSTDDSRRKIEEYTKAYPWIKGIFLKENGGVSHARNTGAAEALGEYITFLDADDYYINPEKLNNEMNLILNMEKAGKKNIGAFSKLRAVDSKGEYLWDYQTRKRFDRGILSRDFLSQKNIQLPRDYCLRRQLFLDTGGYTEGQNLYEDTEILLKISEKCEFVCTDETGSAYRITAQGLSSAAKEKHKAVWKTLRAQYMPTLPVSDRIWVYGSLIKNESISLAKQICKDILNMLGLRKKRAWE</sequence>
<dbReference type="CDD" id="cd00761">
    <property type="entry name" value="Glyco_tranf_GTA_type"/>
    <property type="match status" value="1"/>
</dbReference>
<comment type="caution">
    <text evidence="2">The sequence shown here is derived from an EMBL/GenBank/DDBJ whole genome shotgun (WGS) entry which is preliminary data.</text>
</comment>
<dbReference type="InterPro" id="IPR001173">
    <property type="entry name" value="Glyco_trans_2-like"/>
</dbReference>
<gene>
    <name evidence="2" type="ORF">OCV63_06455</name>
</gene>
<dbReference type="EMBL" id="JAOQKC010000006">
    <property type="protein sequence ID" value="MCU6696540.1"/>
    <property type="molecule type" value="Genomic_DNA"/>
</dbReference>
<name>A0ABT2RW49_9FIRM</name>
<keyword evidence="3" id="KW-1185">Reference proteome</keyword>
<feature type="domain" description="Glycosyltransferase 2-like" evidence="1">
    <location>
        <begin position="6"/>
        <end position="102"/>
    </location>
</feature>
<dbReference type="PANTHER" id="PTHR22916:SF3">
    <property type="entry name" value="UDP-GLCNAC:BETAGAL BETA-1,3-N-ACETYLGLUCOSAMINYLTRANSFERASE-LIKE PROTEIN 1"/>
    <property type="match status" value="1"/>
</dbReference>
<dbReference type="PANTHER" id="PTHR22916">
    <property type="entry name" value="GLYCOSYLTRANSFERASE"/>
    <property type="match status" value="1"/>
</dbReference>
<dbReference type="Gene3D" id="3.90.550.10">
    <property type="entry name" value="Spore Coat Polysaccharide Biosynthesis Protein SpsA, Chain A"/>
    <property type="match status" value="1"/>
</dbReference>
<dbReference type="Proteomes" id="UP001652461">
    <property type="component" value="Unassembled WGS sequence"/>
</dbReference>
<accession>A0ABT2RW49</accession>
<dbReference type="RefSeq" id="WP_158362927.1">
    <property type="nucleotide sequence ID" value="NZ_JAOQKC010000006.1"/>
</dbReference>
<proteinExistence type="predicted"/>
<dbReference type="Pfam" id="PF00535">
    <property type="entry name" value="Glycos_transf_2"/>
    <property type="match status" value="1"/>
</dbReference>